<dbReference type="AlphaFoldDB" id="A0A2P7B268"/>
<dbReference type="OrthoDB" id="8420996at2"/>
<dbReference type="RefSeq" id="WP_106715838.1">
    <property type="nucleotide sequence ID" value="NZ_JACHXT010000004.1"/>
</dbReference>
<proteinExistence type="predicted"/>
<gene>
    <name evidence="2" type="ORF">CU100_07575</name>
</gene>
<sequence>MPRAIALYEKEGLLINEFEFLHDDLDFFLKLFNHPKDDPLLYGVYKIDERSNKIIFERFGIMVDINKYNCYVEYSE</sequence>
<name>A0A2P7B268_9HYPH</name>
<dbReference type="EMBL" id="PGGN01000001">
    <property type="protein sequence ID" value="PSH60520.1"/>
    <property type="molecule type" value="Genomic_DNA"/>
</dbReference>
<accession>A0A2P7B268</accession>
<reference evidence="3" key="1">
    <citation type="submission" date="2017-11" db="EMBL/GenBank/DDBJ databases">
        <authorList>
            <person name="Kuznetsova I."/>
            <person name="Sazanova A."/>
            <person name="Chirak E."/>
            <person name="Safronova V."/>
            <person name="Willems A."/>
        </authorList>
    </citation>
    <scope>NUCLEOTIDE SEQUENCE [LARGE SCALE GENOMIC DNA]</scope>
    <source>
        <strain evidence="3">PEPV15</strain>
    </source>
</reference>
<evidence type="ECO:0000259" key="1">
    <source>
        <dbReference type="Pfam" id="PF24731"/>
    </source>
</evidence>
<protein>
    <recommendedName>
        <fullName evidence="1">DUF7683 domain-containing protein</fullName>
    </recommendedName>
</protein>
<evidence type="ECO:0000313" key="3">
    <source>
        <dbReference type="Proteomes" id="UP000241158"/>
    </source>
</evidence>
<organism evidence="2 3">
    <name type="scientific">Phyllobacterium endophyticum</name>
    <dbReference type="NCBI Taxonomy" id="1149773"/>
    <lineage>
        <taxon>Bacteria</taxon>
        <taxon>Pseudomonadati</taxon>
        <taxon>Pseudomonadota</taxon>
        <taxon>Alphaproteobacteria</taxon>
        <taxon>Hyphomicrobiales</taxon>
        <taxon>Phyllobacteriaceae</taxon>
        <taxon>Phyllobacterium</taxon>
    </lineage>
</organism>
<dbReference type="InterPro" id="IPR056100">
    <property type="entry name" value="DUF7683"/>
</dbReference>
<dbReference type="Pfam" id="PF24731">
    <property type="entry name" value="DUF7683"/>
    <property type="match status" value="1"/>
</dbReference>
<comment type="caution">
    <text evidence="2">The sequence shown here is derived from an EMBL/GenBank/DDBJ whole genome shotgun (WGS) entry which is preliminary data.</text>
</comment>
<evidence type="ECO:0000313" key="2">
    <source>
        <dbReference type="EMBL" id="PSH60520.1"/>
    </source>
</evidence>
<feature type="domain" description="DUF7683" evidence="1">
    <location>
        <begin position="3"/>
        <end position="73"/>
    </location>
</feature>
<keyword evidence="3" id="KW-1185">Reference proteome</keyword>
<dbReference type="Proteomes" id="UP000241158">
    <property type="component" value="Unassembled WGS sequence"/>
</dbReference>